<name>A0A376AJW7_9HYPH</name>
<dbReference type="Gene3D" id="1.10.3210.50">
    <property type="match status" value="1"/>
</dbReference>
<dbReference type="SUPFAM" id="SSF109604">
    <property type="entry name" value="HD-domain/PDEase-like"/>
    <property type="match status" value="1"/>
</dbReference>
<organism evidence="2 3">
    <name type="scientific">Ciceribacter selenitireducens ATCC BAA-1503</name>
    <dbReference type="NCBI Taxonomy" id="1336235"/>
    <lineage>
        <taxon>Bacteria</taxon>
        <taxon>Pseudomonadati</taxon>
        <taxon>Pseudomonadota</taxon>
        <taxon>Alphaproteobacteria</taxon>
        <taxon>Hyphomicrobiales</taxon>
        <taxon>Rhizobiaceae</taxon>
        <taxon>Ciceribacter</taxon>
    </lineage>
</organism>
<dbReference type="EMBL" id="UEYP01000006">
    <property type="protein sequence ID" value="SSC68112.1"/>
    <property type="molecule type" value="Genomic_DNA"/>
</dbReference>
<reference evidence="3" key="1">
    <citation type="submission" date="2018-07" db="EMBL/GenBank/DDBJ databases">
        <authorList>
            <person name="Peiro R."/>
            <person name="Begona"/>
            <person name="Cbmso G."/>
            <person name="Lopez M."/>
            <person name="Gonzalez S."/>
        </authorList>
    </citation>
    <scope>NUCLEOTIDE SEQUENCE [LARGE SCALE GENOMIC DNA]</scope>
</reference>
<gene>
    <name evidence="2" type="ORF">RHIZ70_3820</name>
</gene>
<dbReference type="PANTHER" id="PTHR33594:SF1">
    <property type="entry name" value="HD_PDEASE DOMAIN-CONTAINING PROTEIN"/>
    <property type="match status" value="1"/>
</dbReference>
<keyword evidence="3" id="KW-1185">Reference proteome</keyword>
<dbReference type="InterPro" id="IPR006674">
    <property type="entry name" value="HD_domain"/>
</dbReference>
<dbReference type="Proteomes" id="UP000254764">
    <property type="component" value="Unassembled WGS sequence"/>
</dbReference>
<dbReference type="AlphaFoldDB" id="A0A376AJW7"/>
<protein>
    <recommendedName>
        <fullName evidence="1">HD/PDEase domain-containing protein</fullName>
    </recommendedName>
</protein>
<dbReference type="PANTHER" id="PTHR33594">
    <property type="entry name" value="SUPERFAMILY HYDROLASE, PUTATIVE (AFU_ORTHOLOGUE AFUA_1G03035)-RELATED"/>
    <property type="match status" value="1"/>
</dbReference>
<evidence type="ECO:0000313" key="3">
    <source>
        <dbReference type="Proteomes" id="UP000254764"/>
    </source>
</evidence>
<sequence length="225" mass="24209">MRAMNDSPSPAALGPAHFAPQAALAEALLPHAVSGDDGSHDLAHIHRVFRNAMRIAEREGGDRRILAASVLLHDCVAVEKSSPLRSQASRLAADKATDLLTALHWEAPDIAAVAHAITAHSFSANIAPETLEAKILQDADRLDAIGMIGAARCFYTAGRMGSALYDPVDPLAERRALDDRTFAIDHFAAKLFKLSDNFQTAAGAAIAHERHERLRAVLTQFIDEI</sequence>
<dbReference type="InterPro" id="IPR003607">
    <property type="entry name" value="HD/PDEase_dom"/>
</dbReference>
<dbReference type="STRING" id="1336235.GCA_000518785_01334"/>
<accession>A0A376AJW7</accession>
<evidence type="ECO:0000259" key="1">
    <source>
        <dbReference type="SMART" id="SM00471"/>
    </source>
</evidence>
<feature type="domain" description="HD/PDEase" evidence="1">
    <location>
        <begin position="37"/>
        <end position="154"/>
    </location>
</feature>
<proteinExistence type="predicted"/>
<dbReference type="SMART" id="SM00471">
    <property type="entry name" value="HDc"/>
    <property type="match status" value="1"/>
</dbReference>
<evidence type="ECO:0000313" key="2">
    <source>
        <dbReference type="EMBL" id="SSC68112.1"/>
    </source>
</evidence>
<dbReference type="CDD" id="cd00077">
    <property type="entry name" value="HDc"/>
    <property type="match status" value="1"/>
</dbReference>
<dbReference type="Pfam" id="PF01966">
    <property type="entry name" value="HD"/>
    <property type="match status" value="1"/>
</dbReference>